<dbReference type="GO" id="GO:0032259">
    <property type="term" value="P:methylation"/>
    <property type="evidence" value="ECO:0007669"/>
    <property type="project" value="UniProtKB-KW"/>
</dbReference>
<dbReference type="PRINTS" id="PR00726">
    <property type="entry name" value="LEXASERPTASE"/>
</dbReference>
<comment type="caution">
    <text evidence="23">The sequence shown here is derived from an EMBL/GenBank/DDBJ whole genome shotgun (WGS) entry which is preliminary data.</text>
</comment>
<dbReference type="GO" id="GO:0015667">
    <property type="term" value="F:site-specific DNA-methyltransferase (cytosine-N4-specific) activity"/>
    <property type="evidence" value="ECO:0007669"/>
    <property type="project" value="UniProtKB-EC"/>
</dbReference>
<keyword evidence="9 18" id="KW-0227">DNA damage</keyword>
<keyword evidence="8" id="KW-0680">Restriction system</keyword>
<dbReference type="GO" id="GO:0045892">
    <property type="term" value="P:negative regulation of DNA-templated transcription"/>
    <property type="evidence" value="ECO:0007669"/>
    <property type="project" value="UniProtKB-UniRule"/>
</dbReference>
<evidence type="ECO:0000259" key="22">
    <source>
        <dbReference type="Pfam" id="PF01726"/>
    </source>
</evidence>
<evidence type="ECO:0000256" key="5">
    <source>
        <dbReference type="ARBA" id="ARBA00022679"/>
    </source>
</evidence>
<dbReference type="SUPFAM" id="SSF53335">
    <property type="entry name" value="S-adenosyl-L-methionine-dependent methyltransferases"/>
    <property type="match status" value="3"/>
</dbReference>
<feature type="domain" description="Peptidase S24/S26A/S26B/S26C" evidence="20">
    <location>
        <begin position="76"/>
        <end position="190"/>
    </location>
</feature>
<comment type="similarity">
    <text evidence="1 18 19">Belongs to the peptidase S24 family.</text>
</comment>
<dbReference type="Pfam" id="PF01726">
    <property type="entry name" value="LexA_DNA_bind"/>
    <property type="match status" value="1"/>
</dbReference>
<keyword evidence="15 18" id="KW-0234">DNA repair</keyword>
<dbReference type="InterPro" id="IPR036388">
    <property type="entry name" value="WH-like_DNA-bd_sf"/>
</dbReference>
<feature type="domain" description="LexA repressor DNA-binding" evidence="22">
    <location>
        <begin position="2"/>
        <end position="63"/>
    </location>
</feature>
<evidence type="ECO:0000256" key="15">
    <source>
        <dbReference type="ARBA" id="ARBA00023204"/>
    </source>
</evidence>
<dbReference type="GO" id="GO:0006508">
    <property type="term" value="P:proteolysis"/>
    <property type="evidence" value="ECO:0007669"/>
    <property type="project" value="InterPro"/>
</dbReference>
<dbReference type="GO" id="GO:0006260">
    <property type="term" value="P:DNA replication"/>
    <property type="evidence" value="ECO:0007669"/>
    <property type="project" value="UniProtKB-UniRule"/>
</dbReference>
<dbReference type="Gene3D" id="3.40.50.150">
    <property type="entry name" value="Vaccinia Virus protein VP39"/>
    <property type="match status" value="2"/>
</dbReference>
<dbReference type="InterPro" id="IPR017985">
    <property type="entry name" value="MeTrfase_CN4_CS"/>
</dbReference>
<keyword evidence="6" id="KW-0949">S-adenosyl-L-methionine</keyword>
<dbReference type="FunFam" id="2.10.109.10:FF:000001">
    <property type="entry name" value="LexA repressor"/>
    <property type="match status" value="1"/>
</dbReference>
<evidence type="ECO:0000256" key="3">
    <source>
        <dbReference type="ARBA" id="ARBA00022491"/>
    </source>
</evidence>
<evidence type="ECO:0000256" key="9">
    <source>
        <dbReference type="ARBA" id="ARBA00022763"/>
    </source>
</evidence>
<evidence type="ECO:0000313" key="23">
    <source>
        <dbReference type="EMBL" id="PJA01939.1"/>
    </source>
</evidence>
<keyword evidence="14 18" id="KW-0804">Transcription</keyword>
<dbReference type="InterPro" id="IPR006200">
    <property type="entry name" value="LexA"/>
</dbReference>
<evidence type="ECO:0000259" key="21">
    <source>
        <dbReference type="Pfam" id="PF01555"/>
    </source>
</evidence>
<dbReference type="EC" id="3.4.21.88" evidence="18"/>
<feature type="site" description="Cleavage; by autolysis" evidence="18">
    <location>
        <begin position="83"/>
        <end position="84"/>
    </location>
</feature>
<evidence type="ECO:0000256" key="1">
    <source>
        <dbReference type="ARBA" id="ARBA00007484"/>
    </source>
</evidence>
<reference evidence="24" key="1">
    <citation type="submission" date="2017-09" db="EMBL/GenBank/DDBJ databases">
        <title>Depth-based differentiation of microbial function through sediment-hosted aquifers and enrichment of novel symbionts in the deep terrestrial subsurface.</title>
        <authorList>
            <person name="Probst A.J."/>
            <person name="Ladd B."/>
            <person name="Jarett J.K."/>
            <person name="Geller-Mcgrath D.E."/>
            <person name="Sieber C.M.K."/>
            <person name="Emerson J.B."/>
            <person name="Anantharaman K."/>
            <person name="Thomas B.C."/>
            <person name="Malmstrom R."/>
            <person name="Stieglmeier M."/>
            <person name="Klingl A."/>
            <person name="Woyke T."/>
            <person name="Ryan C.M."/>
            <person name="Banfield J.F."/>
        </authorList>
    </citation>
    <scope>NUCLEOTIDE SEQUENCE [LARGE SCALE GENOMIC DNA]</scope>
</reference>
<dbReference type="EMBL" id="PFPR01000003">
    <property type="protein sequence ID" value="PJA01939.1"/>
    <property type="molecule type" value="Genomic_DNA"/>
</dbReference>
<dbReference type="GO" id="GO:0009307">
    <property type="term" value="P:DNA restriction-modification system"/>
    <property type="evidence" value="ECO:0007669"/>
    <property type="project" value="UniProtKB-KW"/>
</dbReference>
<evidence type="ECO:0000256" key="6">
    <source>
        <dbReference type="ARBA" id="ARBA00022691"/>
    </source>
</evidence>
<feature type="domain" description="DNA methylase N-4/N-6" evidence="21">
    <location>
        <begin position="193"/>
        <end position="287"/>
    </location>
</feature>
<dbReference type="InterPro" id="IPR006199">
    <property type="entry name" value="LexA_DNA-bd_dom"/>
</dbReference>
<evidence type="ECO:0000256" key="2">
    <source>
        <dbReference type="ARBA" id="ARBA00010203"/>
    </source>
</evidence>
<keyword evidence="7 18" id="KW-0235">DNA replication</keyword>
<gene>
    <name evidence="18" type="primary">lexA</name>
    <name evidence="23" type="ORF">COX74_00085</name>
</gene>
<protein>
    <recommendedName>
        <fullName evidence="18">LexA repressor</fullName>
        <ecNumber evidence="18">3.4.21.88</ecNumber>
    </recommendedName>
</protein>
<dbReference type="HAMAP" id="MF_00015">
    <property type="entry name" value="LexA"/>
    <property type="match status" value="1"/>
</dbReference>
<evidence type="ECO:0000256" key="7">
    <source>
        <dbReference type="ARBA" id="ARBA00022705"/>
    </source>
</evidence>
<dbReference type="Gene3D" id="1.10.10.10">
    <property type="entry name" value="Winged helix-like DNA-binding domain superfamily/Winged helix DNA-binding domain"/>
    <property type="match status" value="1"/>
</dbReference>
<accession>A0A2M7VJV2</accession>
<dbReference type="PANTHER" id="PTHR33516:SF2">
    <property type="entry name" value="LEXA REPRESSOR-RELATED"/>
    <property type="match status" value="1"/>
</dbReference>
<comment type="similarity">
    <text evidence="2">Belongs to the N(4)/N(6)-methyltransferase family. N(4) subfamily.</text>
</comment>
<dbReference type="Gene3D" id="2.10.109.10">
    <property type="entry name" value="Umud Fragment, subunit A"/>
    <property type="match status" value="1"/>
</dbReference>
<dbReference type="GO" id="GO:0003677">
    <property type="term" value="F:DNA binding"/>
    <property type="evidence" value="ECO:0007669"/>
    <property type="project" value="UniProtKB-UniRule"/>
</dbReference>
<sequence length="621" mass="70898">MLTERQKFVLDFITSFQKKKGFAPSLEEIKKYLKVVSVSTAHHYVKKLQEAGYLQKEQNQPRAVSTRNEKTTIEVPLIGIIAAGQPIEAIETPGETITVSRDEVGKYGKNYALRVQGNSMIDEGIFDGDIVVIRKQEYADNGQTVVAIIDDNEATLKKLYREKNRIRLQPANPTLFPIYRQEVEIRGIVVKIIRNLETQIEKEKVKDEKYVRRIDYSWDYRGEKIKTYTHGIHTYPAMFIPQVAKRLLENYSKPGETICDIFCGSGTALVESKLLKINAYGIDLNPLAIFLAKAKTTPINPLALTNEYFKLLSEIERIKDIEIEKPNFNNIDFWFKEKVVTQLAKIKKAILKIKDEAIRNYFIVSFSETVRLSSNTKNGEFKLIRMKKEKLENYSPDVLGIFKKKTEANIKGMTDFYKDVDKEKWTKIIYGDSSKTNGIKDSSIDCIITSPPYGDSRTTVAYGQFSRLSAQWIDIFEDPNKASGVDNELLGGKATKTLEHSLNSSYLKDSLYKIAKIDGKRAKDVLSFYIGLNDCLKQAYKILKPKKYFCMVIGNRLVKQVRIPTDFIIAELGEKIGFTCEDVFVRNIPGKRMPNKNSPTNIVGALEETMNRESIVILRKN</sequence>
<dbReference type="SUPFAM" id="SSF51306">
    <property type="entry name" value="LexA/Signal peptidase"/>
    <property type="match status" value="1"/>
</dbReference>
<name>A0A2M7VJV2_9BACT</name>
<dbReference type="SUPFAM" id="SSF46785">
    <property type="entry name" value="Winged helix' DNA-binding domain"/>
    <property type="match status" value="1"/>
</dbReference>
<dbReference type="InterPro" id="IPR015927">
    <property type="entry name" value="Peptidase_S24_S26A/B/C"/>
</dbReference>
<dbReference type="Proteomes" id="UP000229364">
    <property type="component" value="Unassembled WGS sequence"/>
</dbReference>
<keyword evidence="11 18" id="KW-0068">Autocatalytic cleavage</keyword>
<keyword evidence="4" id="KW-0489">Methyltransferase</keyword>
<proteinExistence type="inferred from homology"/>
<dbReference type="CDD" id="cd06529">
    <property type="entry name" value="S24_LexA-like"/>
    <property type="match status" value="1"/>
</dbReference>
<evidence type="ECO:0000256" key="4">
    <source>
        <dbReference type="ARBA" id="ARBA00022603"/>
    </source>
</evidence>
<dbReference type="InterPro" id="IPR006197">
    <property type="entry name" value="Peptidase_S24_LexA"/>
</dbReference>
<evidence type="ECO:0000256" key="19">
    <source>
        <dbReference type="RuleBase" id="RU003991"/>
    </source>
</evidence>
<keyword evidence="12 18" id="KW-0805">Transcription regulation</keyword>
<evidence type="ECO:0000256" key="10">
    <source>
        <dbReference type="ARBA" id="ARBA00022801"/>
    </source>
</evidence>
<evidence type="ECO:0000256" key="16">
    <source>
        <dbReference type="ARBA" id="ARBA00023236"/>
    </source>
</evidence>
<evidence type="ECO:0000256" key="8">
    <source>
        <dbReference type="ARBA" id="ARBA00022747"/>
    </source>
</evidence>
<evidence type="ECO:0000256" key="18">
    <source>
        <dbReference type="HAMAP-Rule" id="MF_00015"/>
    </source>
</evidence>
<dbReference type="PANTHER" id="PTHR33516">
    <property type="entry name" value="LEXA REPRESSOR"/>
    <property type="match status" value="1"/>
</dbReference>
<dbReference type="GO" id="GO:0009432">
    <property type="term" value="P:SOS response"/>
    <property type="evidence" value="ECO:0007669"/>
    <property type="project" value="UniProtKB-UniRule"/>
</dbReference>
<keyword evidence="5" id="KW-0808">Transferase</keyword>
<evidence type="ECO:0000256" key="12">
    <source>
        <dbReference type="ARBA" id="ARBA00023015"/>
    </source>
</evidence>
<feature type="DNA-binding region" description="H-T-H motif" evidence="18">
    <location>
        <begin position="26"/>
        <end position="46"/>
    </location>
</feature>
<keyword evidence="3 18" id="KW-0678">Repressor</keyword>
<dbReference type="InterPro" id="IPR036390">
    <property type="entry name" value="WH_DNA-bd_sf"/>
</dbReference>
<dbReference type="AlphaFoldDB" id="A0A2M7VJV2"/>
<comment type="function">
    <text evidence="18">Represses a number of genes involved in the response to DNA damage (SOS response), including recA and lexA. In the presence of single-stranded DNA, RecA interacts with LexA causing an autocatalytic cleavage which disrupts the DNA-binding part of LexA, leading to derepression of the SOS regulon and eventually DNA repair.</text>
</comment>
<dbReference type="InterPro" id="IPR036286">
    <property type="entry name" value="LexA/Signal_pep-like_sf"/>
</dbReference>
<feature type="active site" description="For autocatalytic cleavage activity" evidence="18">
    <location>
        <position position="119"/>
    </location>
</feature>
<comment type="subunit">
    <text evidence="18">Homodimer.</text>
</comment>
<dbReference type="GO" id="GO:0004252">
    <property type="term" value="F:serine-type endopeptidase activity"/>
    <property type="evidence" value="ECO:0007669"/>
    <property type="project" value="UniProtKB-UniRule"/>
</dbReference>
<evidence type="ECO:0000256" key="11">
    <source>
        <dbReference type="ARBA" id="ARBA00022813"/>
    </source>
</evidence>
<evidence type="ECO:0000259" key="20">
    <source>
        <dbReference type="Pfam" id="PF00717"/>
    </source>
</evidence>
<evidence type="ECO:0000313" key="24">
    <source>
        <dbReference type="Proteomes" id="UP000229364"/>
    </source>
</evidence>
<dbReference type="InterPro" id="IPR039418">
    <property type="entry name" value="LexA-like"/>
</dbReference>
<dbReference type="GO" id="GO:0008170">
    <property type="term" value="F:N-methyltransferase activity"/>
    <property type="evidence" value="ECO:0007669"/>
    <property type="project" value="InterPro"/>
</dbReference>
<evidence type="ECO:0000256" key="14">
    <source>
        <dbReference type="ARBA" id="ARBA00023163"/>
    </source>
</evidence>
<dbReference type="PROSITE" id="PS00093">
    <property type="entry name" value="N4_MTASE"/>
    <property type="match status" value="1"/>
</dbReference>
<evidence type="ECO:0000256" key="13">
    <source>
        <dbReference type="ARBA" id="ARBA00023125"/>
    </source>
</evidence>
<evidence type="ECO:0000256" key="17">
    <source>
        <dbReference type="ARBA" id="ARBA00049120"/>
    </source>
</evidence>
<dbReference type="InterPro" id="IPR002941">
    <property type="entry name" value="DNA_methylase_N4/N6"/>
</dbReference>
<keyword evidence="10 18" id="KW-0378">Hydrolase</keyword>
<dbReference type="InterPro" id="IPR029063">
    <property type="entry name" value="SAM-dependent_MTases_sf"/>
</dbReference>
<dbReference type="InterPro" id="IPR050077">
    <property type="entry name" value="LexA_repressor"/>
</dbReference>
<organism evidence="23 24">
    <name type="scientific">bacterium (Candidatus Gribaldobacteria) CG_4_10_14_0_2_um_filter_41_16</name>
    <dbReference type="NCBI Taxonomy" id="2014265"/>
    <lineage>
        <taxon>Bacteria</taxon>
        <taxon>Candidatus Gribaldobacteria</taxon>
    </lineage>
</organism>
<keyword evidence="13 18" id="KW-0238">DNA-binding</keyword>
<dbReference type="GO" id="GO:0006281">
    <property type="term" value="P:DNA repair"/>
    <property type="evidence" value="ECO:0007669"/>
    <property type="project" value="UniProtKB-UniRule"/>
</dbReference>
<dbReference type="NCBIfam" id="TIGR00498">
    <property type="entry name" value="lexA"/>
    <property type="match status" value="1"/>
</dbReference>
<feature type="active site" description="For autocatalytic cleavage activity" evidence="18">
    <location>
        <position position="157"/>
    </location>
</feature>
<dbReference type="Pfam" id="PF01555">
    <property type="entry name" value="N6_N4_Mtase"/>
    <property type="match status" value="1"/>
</dbReference>
<comment type="catalytic activity">
    <reaction evidence="17">
        <text>a 2'-deoxycytidine in DNA + S-adenosyl-L-methionine = an N(4)-methyl-2'-deoxycytidine in DNA + S-adenosyl-L-homocysteine + H(+)</text>
        <dbReference type="Rhea" id="RHEA:16857"/>
        <dbReference type="Rhea" id="RHEA-COMP:11369"/>
        <dbReference type="Rhea" id="RHEA-COMP:13674"/>
        <dbReference type="ChEBI" id="CHEBI:15378"/>
        <dbReference type="ChEBI" id="CHEBI:57856"/>
        <dbReference type="ChEBI" id="CHEBI:59789"/>
        <dbReference type="ChEBI" id="CHEBI:85452"/>
        <dbReference type="ChEBI" id="CHEBI:137933"/>
        <dbReference type="EC" id="2.1.1.113"/>
    </reaction>
</comment>
<keyword evidence="16 18" id="KW-0742">SOS response</keyword>
<comment type="catalytic activity">
    <reaction evidence="18">
        <text>Hydrolysis of Ala-|-Gly bond in repressor LexA.</text>
        <dbReference type="EC" id="3.4.21.88"/>
    </reaction>
</comment>
<dbReference type="Pfam" id="PF00717">
    <property type="entry name" value="Peptidase_S24"/>
    <property type="match status" value="1"/>
</dbReference>